<dbReference type="Pfam" id="PF05036">
    <property type="entry name" value="SPOR"/>
    <property type="match status" value="1"/>
</dbReference>
<gene>
    <name evidence="6" type="ORF">SAMN05444370_101325</name>
</gene>
<dbReference type="InterPro" id="IPR023346">
    <property type="entry name" value="Lysozyme-like_dom_sf"/>
</dbReference>
<dbReference type="InterPro" id="IPR008258">
    <property type="entry name" value="Transglycosylase_SLT_dom_1"/>
</dbReference>
<dbReference type="EMBL" id="FNQM01000001">
    <property type="protein sequence ID" value="SDZ78280.1"/>
    <property type="molecule type" value="Genomic_DNA"/>
</dbReference>
<dbReference type="AlphaFoldDB" id="A0A1H3VU55"/>
<evidence type="ECO:0000256" key="3">
    <source>
        <dbReference type="SAM" id="SignalP"/>
    </source>
</evidence>
<feature type="domain" description="SPOR" evidence="5">
    <location>
        <begin position="188"/>
        <end position="266"/>
    </location>
</feature>
<evidence type="ECO:0000313" key="7">
    <source>
        <dbReference type="Proteomes" id="UP000198703"/>
    </source>
</evidence>
<comment type="similarity">
    <text evidence="2">Belongs to the virb1 family.</text>
</comment>
<feature type="signal peptide" evidence="3">
    <location>
        <begin position="1"/>
        <end position="19"/>
    </location>
</feature>
<accession>A0A1H3VU55</accession>
<dbReference type="SUPFAM" id="SSF53955">
    <property type="entry name" value="Lysozyme-like"/>
    <property type="match status" value="1"/>
</dbReference>
<dbReference type="Pfam" id="PF01464">
    <property type="entry name" value="SLT"/>
    <property type="match status" value="1"/>
</dbReference>
<name>A0A1H3VU55_9RHOB</name>
<evidence type="ECO:0000313" key="6">
    <source>
        <dbReference type="EMBL" id="SDZ78280.1"/>
    </source>
</evidence>
<evidence type="ECO:0000259" key="4">
    <source>
        <dbReference type="Pfam" id="PF01464"/>
    </source>
</evidence>
<dbReference type="PANTHER" id="PTHR37423:SF2">
    <property type="entry name" value="MEMBRANE-BOUND LYTIC MUREIN TRANSGLYCOSYLASE C"/>
    <property type="match status" value="1"/>
</dbReference>
<proteinExistence type="inferred from homology"/>
<dbReference type="STRING" id="89524.SAMN05444370_101325"/>
<dbReference type="GO" id="GO:0042834">
    <property type="term" value="F:peptidoglycan binding"/>
    <property type="evidence" value="ECO:0007669"/>
    <property type="project" value="InterPro"/>
</dbReference>
<keyword evidence="3" id="KW-0732">Signal</keyword>
<feature type="domain" description="Transglycosylase SLT" evidence="4">
    <location>
        <begin position="31"/>
        <end position="131"/>
    </location>
</feature>
<protein>
    <submittedName>
        <fullName evidence="6">Sporulation related domain-containing protein</fullName>
    </submittedName>
</protein>
<keyword evidence="7" id="KW-1185">Reference proteome</keyword>
<dbReference type="InterPro" id="IPR007730">
    <property type="entry name" value="SPOR-like_dom"/>
</dbReference>
<comment type="similarity">
    <text evidence="1">Belongs to the transglycosylase Slt family.</text>
</comment>
<dbReference type="PANTHER" id="PTHR37423">
    <property type="entry name" value="SOLUBLE LYTIC MUREIN TRANSGLYCOSYLASE-RELATED"/>
    <property type="match status" value="1"/>
</dbReference>
<feature type="chain" id="PRO_5011633385" evidence="3">
    <location>
        <begin position="20"/>
        <end position="269"/>
    </location>
</feature>
<dbReference type="Proteomes" id="UP000198703">
    <property type="component" value="Unassembled WGS sequence"/>
</dbReference>
<organism evidence="6 7">
    <name type="scientific">Rubrimonas cliftonensis</name>
    <dbReference type="NCBI Taxonomy" id="89524"/>
    <lineage>
        <taxon>Bacteria</taxon>
        <taxon>Pseudomonadati</taxon>
        <taxon>Pseudomonadota</taxon>
        <taxon>Alphaproteobacteria</taxon>
        <taxon>Rhodobacterales</taxon>
        <taxon>Paracoccaceae</taxon>
        <taxon>Rubrimonas</taxon>
    </lineage>
</organism>
<sequence length="269" mass="29037">MLARLFLLACLLCSAAPSAQGREAREICGLIARGAAAHGLPAPYLARLIWTESRFDARALSPKGAQGVAQFMPGTAALRGLRDPWDPAQAIPAAAAYLAELRARFGDLGRAAAAYNAGEARVSDWLAGRRGLPAETRAYVVKITDRPADWFRPGGREVEPAPLEPHLGFLDACERLPVMRTRAASATSQPWGAQLAGAVSRDAALAAFRRLQQRYPALQGESPMLVRNNLRRNATAYWAVRVGRDSRAAAQSLCRRVKAQGGYCIVHRS</sequence>
<evidence type="ECO:0000256" key="2">
    <source>
        <dbReference type="ARBA" id="ARBA00009387"/>
    </source>
</evidence>
<evidence type="ECO:0000259" key="5">
    <source>
        <dbReference type="Pfam" id="PF05036"/>
    </source>
</evidence>
<reference evidence="6 7" key="1">
    <citation type="submission" date="2016-10" db="EMBL/GenBank/DDBJ databases">
        <authorList>
            <person name="de Groot N.N."/>
        </authorList>
    </citation>
    <scope>NUCLEOTIDE SEQUENCE [LARGE SCALE GENOMIC DNA]</scope>
    <source>
        <strain evidence="6 7">DSM 15345</strain>
    </source>
</reference>
<dbReference type="Gene3D" id="1.10.530.10">
    <property type="match status" value="1"/>
</dbReference>
<evidence type="ECO:0000256" key="1">
    <source>
        <dbReference type="ARBA" id="ARBA00007734"/>
    </source>
</evidence>
<dbReference type="RefSeq" id="WP_217632074.1">
    <property type="nucleotide sequence ID" value="NZ_FNQM01000001.1"/>
</dbReference>